<name>A0A844QF67_9HYPH</name>
<dbReference type="Proteomes" id="UP000463224">
    <property type="component" value="Unassembled WGS sequence"/>
</dbReference>
<evidence type="ECO:0000313" key="1">
    <source>
        <dbReference type="EMBL" id="MVA97992.1"/>
    </source>
</evidence>
<evidence type="ECO:0000313" key="2">
    <source>
        <dbReference type="Proteomes" id="UP000463224"/>
    </source>
</evidence>
<accession>A0A844QF67</accession>
<dbReference type="EMBL" id="WPHG01000003">
    <property type="protein sequence ID" value="MVA97992.1"/>
    <property type="molecule type" value="Genomic_DNA"/>
</dbReference>
<organism evidence="1 2">
    <name type="scientific">Nitratireductor arenosus</name>
    <dbReference type="NCBI Taxonomy" id="2682096"/>
    <lineage>
        <taxon>Bacteria</taxon>
        <taxon>Pseudomonadati</taxon>
        <taxon>Pseudomonadota</taxon>
        <taxon>Alphaproteobacteria</taxon>
        <taxon>Hyphomicrobiales</taxon>
        <taxon>Phyllobacteriaceae</taxon>
        <taxon>Nitratireductor</taxon>
    </lineage>
</organism>
<comment type="caution">
    <text evidence="1">The sequence shown here is derived from an EMBL/GenBank/DDBJ whole genome shotgun (WGS) entry which is preliminary data.</text>
</comment>
<dbReference type="RefSeq" id="WP_156712981.1">
    <property type="nucleotide sequence ID" value="NZ_WPHG01000003.1"/>
</dbReference>
<dbReference type="AlphaFoldDB" id="A0A844QF67"/>
<proteinExistence type="predicted"/>
<keyword evidence="2" id="KW-1185">Reference proteome</keyword>
<reference evidence="1 2" key="1">
    <citation type="submission" date="2019-12" db="EMBL/GenBank/DDBJ databases">
        <title>Nitratireductor arenosus sp. nov., Isolated from sea sand, Jeju island, South Korea.</title>
        <authorList>
            <person name="Kim W."/>
        </authorList>
    </citation>
    <scope>NUCLEOTIDE SEQUENCE [LARGE SCALE GENOMIC DNA]</scope>
    <source>
        <strain evidence="1 2">CAU 1489</strain>
    </source>
</reference>
<sequence length="127" mass="13403">MSIAYAKQIAILLCCEFNGLGLHGPNRPCVNHIGSHGSVYGEDIGLSHLAASLSGYVGRGGIIAYFGCMNIEETEMVDGGSNREVDRGVEPPAPASVVRVYVDANTITCSEVETTIADDPNFALKLC</sequence>
<protein>
    <submittedName>
        <fullName evidence="1">Uncharacterized protein</fullName>
    </submittedName>
</protein>
<gene>
    <name evidence="1" type="ORF">GN330_12130</name>
</gene>